<dbReference type="Proteomes" id="UP000824540">
    <property type="component" value="Unassembled WGS sequence"/>
</dbReference>
<dbReference type="InterPro" id="IPR037185">
    <property type="entry name" value="EmrE-like"/>
</dbReference>
<feature type="transmembrane region" description="Helical" evidence="2">
    <location>
        <begin position="134"/>
        <end position="153"/>
    </location>
</feature>
<dbReference type="EMBL" id="JAFBMS010001614">
    <property type="protein sequence ID" value="KAG9328949.1"/>
    <property type="molecule type" value="Genomic_DNA"/>
</dbReference>
<evidence type="ECO:0008006" key="5">
    <source>
        <dbReference type="Google" id="ProtNLM"/>
    </source>
</evidence>
<feature type="compositionally biased region" description="Polar residues" evidence="1">
    <location>
        <begin position="362"/>
        <end position="377"/>
    </location>
</feature>
<dbReference type="InterPro" id="IPR026505">
    <property type="entry name" value="Solute_c_fam_35_mem_F3/F4"/>
</dbReference>
<accession>A0A8T2MKN5</accession>
<feature type="transmembrane region" description="Helical" evidence="2">
    <location>
        <begin position="279"/>
        <end position="298"/>
    </location>
</feature>
<keyword evidence="4" id="KW-1185">Reference proteome</keyword>
<sequence length="377" mass="41546">MQDSLGNSASGCADVLTHPLLTVQAVVTCVCSTWTGCTQLAKVTFRQYKAPFTLTWFAGTWNCLFFPLYYMAHLCRTRERLTPQQCFRECYRIFGGDGLTVKVFMVRLAPFGLLWTLTHYLYLQALCKLSPTDASALFCCNKAFMFLLSWIVLRDRFMGVRIVAAIFAIAGIVMMTYADGFQSRSVIAISLAVASASTSAIYKVLFKMIMGCATFGEMALCVSILGAANFIFVSLVPVILYFTGVEHFSSPSDIPWGCLCGVAGLLLVFNLLVTFGIAITYPVLISLGTVLSVPVNALVDLHTCEIRFHMVRIIAMALICLGFVLLLLPEDWDQSLLNAATRLRRQNRPAEGAMETGTGTGLSWSRKTPNSVSSFRH</sequence>
<proteinExistence type="predicted"/>
<gene>
    <name evidence="3" type="ORF">JZ751_009128</name>
</gene>
<protein>
    <recommendedName>
        <fullName evidence="5">Solute carrier family 35 member F3</fullName>
    </recommendedName>
</protein>
<dbReference type="PANTHER" id="PTHR19346">
    <property type="entry name" value="SUGAR PHOSPHATE TRANSPORTER DOMAIN-CONTAINING PROTEIN"/>
    <property type="match status" value="1"/>
</dbReference>
<name>A0A8T2MKN5_9TELE</name>
<feature type="transmembrane region" description="Helical" evidence="2">
    <location>
        <begin position="184"/>
        <end position="206"/>
    </location>
</feature>
<keyword evidence="2" id="KW-1133">Transmembrane helix</keyword>
<feature type="transmembrane region" description="Helical" evidence="2">
    <location>
        <begin position="160"/>
        <end position="178"/>
    </location>
</feature>
<reference evidence="3" key="1">
    <citation type="thesis" date="2021" institute="BYU ScholarsArchive" country="Provo, UT, USA">
        <title>Applications of and Algorithms for Genome Assembly and Genomic Analyses with an Emphasis on Marine Teleosts.</title>
        <authorList>
            <person name="Pickett B.D."/>
        </authorList>
    </citation>
    <scope>NUCLEOTIDE SEQUENCE</scope>
    <source>
        <strain evidence="3">HI-2016</strain>
    </source>
</reference>
<dbReference type="SUPFAM" id="SSF103481">
    <property type="entry name" value="Multidrug resistance efflux transporter EmrE"/>
    <property type="match status" value="1"/>
</dbReference>
<comment type="caution">
    <text evidence="3">The sequence shown here is derived from an EMBL/GenBank/DDBJ whole genome shotgun (WGS) entry which is preliminary data.</text>
</comment>
<dbReference type="OrthoDB" id="10062838at2759"/>
<feature type="region of interest" description="Disordered" evidence="1">
    <location>
        <begin position="348"/>
        <end position="377"/>
    </location>
</feature>
<keyword evidence="2" id="KW-0472">Membrane</keyword>
<dbReference type="PANTHER" id="PTHR19346:SF3">
    <property type="entry name" value="SOLUTE CARRIER FAMILY 35 MEMBER F3"/>
    <property type="match status" value="1"/>
</dbReference>
<evidence type="ECO:0000313" key="3">
    <source>
        <dbReference type="EMBL" id="KAG9328949.1"/>
    </source>
</evidence>
<feature type="transmembrane region" description="Helical" evidence="2">
    <location>
        <begin position="310"/>
        <end position="328"/>
    </location>
</feature>
<feature type="transmembrane region" description="Helical" evidence="2">
    <location>
        <begin position="104"/>
        <end position="122"/>
    </location>
</feature>
<evidence type="ECO:0000256" key="2">
    <source>
        <dbReference type="SAM" id="Phobius"/>
    </source>
</evidence>
<keyword evidence="2" id="KW-0812">Transmembrane</keyword>
<organism evidence="3 4">
    <name type="scientific">Albula glossodonta</name>
    <name type="common">roundjaw bonefish</name>
    <dbReference type="NCBI Taxonomy" id="121402"/>
    <lineage>
        <taxon>Eukaryota</taxon>
        <taxon>Metazoa</taxon>
        <taxon>Chordata</taxon>
        <taxon>Craniata</taxon>
        <taxon>Vertebrata</taxon>
        <taxon>Euteleostomi</taxon>
        <taxon>Actinopterygii</taxon>
        <taxon>Neopterygii</taxon>
        <taxon>Teleostei</taxon>
        <taxon>Albuliformes</taxon>
        <taxon>Albulidae</taxon>
        <taxon>Albula</taxon>
    </lineage>
</organism>
<evidence type="ECO:0000256" key="1">
    <source>
        <dbReference type="SAM" id="MobiDB-lite"/>
    </source>
</evidence>
<feature type="transmembrane region" description="Helical" evidence="2">
    <location>
        <begin position="54"/>
        <end position="72"/>
    </location>
</feature>
<dbReference type="AlphaFoldDB" id="A0A8T2MKN5"/>
<evidence type="ECO:0000313" key="4">
    <source>
        <dbReference type="Proteomes" id="UP000824540"/>
    </source>
</evidence>
<feature type="transmembrane region" description="Helical" evidence="2">
    <location>
        <begin position="218"/>
        <end position="242"/>
    </location>
</feature>